<name>A0AAP0NVN6_9MAGN</name>
<protein>
    <submittedName>
        <fullName evidence="1">Uncharacterized protein</fullName>
    </submittedName>
</protein>
<organism evidence="1 2">
    <name type="scientific">Stephania cephalantha</name>
    <dbReference type="NCBI Taxonomy" id="152367"/>
    <lineage>
        <taxon>Eukaryota</taxon>
        <taxon>Viridiplantae</taxon>
        <taxon>Streptophyta</taxon>
        <taxon>Embryophyta</taxon>
        <taxon>Tracheophyta</taxon>
        <taxon>Spermatophyta</taxon>
        <taxon>Magnoliopsida</taxon>
        <taxon>Ranunculales</taxon>
        <taxon>Menispermaceae</taxon>
        <taxon>Menispermoideae</taxon>
        <taxon>Cissampelideae</taxon>
        <taxon>Stephania</taxon>
    </lineage>
</organism>
<reference evidence="1 2" key="1">
    <citation type="submission" date="2024-01" db="EMBL/GenBank/DDBJ databases">
        <title>Genome assemblies of Stephania.</title>
        <authorList>
            <person name="Yang L."/>
        </authorList>
    </citation>
    <scope>NUCLEOTIDE SEQUENCE [LARGE SCALE GENOMIC DNA]</scope>
    <source>
        <strain evidence="1">JXDWG</strain>
        <tissue evidence="1">Leaf</tissue>
    </source>
</reference>
<keyword evidence="2" id="KW-1185">Reference proteome</keyword>
<sequence length="127" mass="13803">MEFGDGGMGAFVGLERVEGVVAKAAKMGHGGRRRGWLWLMGCQGEDSESGSGGAVGFRVVADFDILDTKMSKDHQNEASLTMKRLLRATQQLRYLKEESSEVSNISTGPVRQKHALPSIIQVIPNVQ</sequence>
<evidence type="ECO:0000313" key="1">
    <source>
        <dbReference type="EMBL" id="KAK9119335.1"/>
    </source>
</evidence>
<dbReference type="EMBL" id="JBBNAG010000007">
    <property type="protein sequence ID" value="KAK9119335.1"/>
    <property type="molecule type" value="Genomic_DNA"/>
</dbReference>
<accession>A0AAP0NVN6</accession>
<proteinExistence type="predicted"/>
<gene>
    <name evidence="1" type="ORF">Scep_017428</name>
</gene>
<dbReference type="Proteomes" id="UP001419268">
    <property type="component" value="Unassembled WGS sequence"/>
</dbReference>
<evidence type="ECO:0000313" key="2">
    <source>
        <dbReference type="Proteomes" id="UP001419268"/>
    </source>
</evidence>
<comment type="caution">
    <text evidence="1">The sequence shown here is derived from an EMBL/GenBank/DDBJ whole genome shotgun (WGS) entry which is preliminary data.</text>
</comment>
<dbReference type="AlphaFoldDB" id="A0AAP0NVN6"/>